<gene>
    <name evidence="2" type="ORF">GCM10007859_23150</name>
</gene>
<sequence>MTPPQDRRFEPRSPANIRAVVVAPGFELPCLLVDQSAQGGRIRLERNLVLPRVVMVIDIAQGVAIEAQVAWQKGQEAGLKRTGQASLRGLIPSRLSHARTAWMRAGGR</sequence>
<dbReference type="Pfam" id="PF07238">
    <property type="entry name" value="PilZ"/>
    <property type="match status" value="1"/>
</dbReference>
<comment type="caution">
    <text evidence="2">The sequence shown here is derived from an EMBL/GenBank/DDBJ whole genome shotgun (WGS) entry which is preliminary data.</text>
</comment>
<dbReference type="SUPFAM" id="SSF141371">
    <property type="entry name" value="PilZ domain-like"/>
    <property type="match status" value="1"/>
</dbReference>
<feature type="domain" description="PilZ" evidence="1">
    <location>
        <begin position="6"/>
        <end position="80"/>
    </location>
</feature>
<dbReference type="InterPro" id="IPR009875">
    <property type="entry name" value="PilZ_domain"/>
</dbReference>
<evidence type="ECO:0000313" key="2">
    <source>
        <dbReference type="EMBL" id="GLS02292.1"/>
    </source>
</evidence>
<evidence type="ECO:0000259" key="1">
    <source>
        <dbReference type="Pfam" id="PF07238"/>
    </source>
</evidence>
<keyword evidence="3" id="KW-1185">Reference proteome</keyword>
<name>A0ABQ6BLE6_9CAUL</name>
<dbReference type="Proteomes" id="UP001156921">
    <property type="component" value="Unassembled WGS sequence"/>
</dbReference>
<proteinExistence type="predicted"/>
<evidence type="ECO:0000313" key="3">
    <source>
        <dbReference type="Proteomes" id="UP001156921"/>
    </source>
</evidence>
<organism evidence="2 3">
    <name type="scientific">Brevundimonas denitrificans</name>
    <dbReference type="NCBI Taxonomy" id="1443434"/>
    <lineage>
        <taxon>Bacteria</taxon>
        <taxon>Pseudomonadati</taxon>
        <taxon>Pseudomonadota</taxon>
        <taxon>Alphaproteobacteria</taxon>
        <taxon>Caulobacterales</taxon>
        <taxon>Caulobacteraceae</taxon>
        <taxon>Brevundimonas</taxon>
    </lineage>
</organism>
<reference evidence="3" key="1">
    <citation type="journal article" date="2019" name="Int. J. Syst. Evol. Microbiol.">
        <title>The Global Catalogue of Microorganisms (GCM) 10K type strain sequencing project: providing services to taxonomists for standard genome sequencing and annotation.</title>
        <authorList>
            <consortium name="The Broad Institute Genomics Platform"/>
            <consortium name="The Broad Institute Genome Sequencing Center for Infectious Disease"/>
            <person name="Wu L."/>
            <person name="Ma J."/>
        </authorList>
    </citation>
    <scope>NUCLEOTIDE SEQUENCE [LARGE SCALE GENOMIC DNA]</scope>
    <source>
        <strain evidence="3">NBRC 110107</strain>
    </source>
</reference>
<dbReference type="EMBL" id="BSOY01000060">
    <property type="protein sequence ID" value="GLS02292.1"/>
    <property type="molecule type" value="Genomic_DNA"/>
</dbReference>
<accession>A0ABQ6BLE6</accession>
<protein>
    <recommendedName>
        <fullName evidence="1">PilZ domain-containing protein</fullName>
    </recommendedName>
</protein>
<dbReference type="RefSeq" id="WP_284223173.1">
    <property type="nucleotide sequence ID" value="NZ_BSOY01000060.1"/>
</dbReference>